<evidence type="ECO:0000313" key="9">
    <source>
        <dbReference type="Proteomes" id="UP000625711"/>
    </source>
</evidence>
<feature type="transmembrane region" description="Helical" evidence="6">
    <location>
        <begin position="188"/>
        <end position="213"/>
    </location>
</feature>
<dbReference type="InterPro" id="IPR011701">
    <property type="entry name" value="MFS"/>
</dbReference>
<dbReference type="OrthoDB" id="3936150at2759"/>
<feature type="transmembrane region" description="Helical" evidence="6">
    <location>
        <begin position="27"/>
        <end position="46"/>
    </location>
</feature>
<evidence type="ECO:0000256" key="2">
    <source>
        <dbReference type="ARBA" id="ARBA00022448"/>
    </source>
</evidence>
<proteinExistence type="predicted"/>
<gene>
    <name evidence="8" type="ORF">GWI33_006674</name>
</gene>
<evidence type="ECO:0000256" key="3">
    <source>
        <dbReference type="ARBA" id="ARBA00022692"/>
    </source>
</evidence>
<keyword evidence="9" id="KW-1185">Reference proteome</keyword>
<keyword evidence="5 6" id="KW-0472">Membrane</keyword>
<evidence type="ECO:0000259" key="7">
    <source>
        <dbReference type="PROSITE" id="PS50850"/>
    </source>
</evidence>
<feature type="transmembrane region" description="Helical" evidence="6">
    <location>
        <begin position="153"/>
        <end position="176"/>
    </location>
</feature>
<dbReference type="Proteomes" id="UP000625711">
    <property type="component" value="Unassembled WGS sequence"/>
</dbReference>
<keyword evidence="3 6" id="KW-0812">Transmembrane</keyword>
<dbReference type="PROSITE" id="PS00217">
    <property type="entry name" value="SUGAR_TRANSPORT_2"/>
    <property type="match status" value="1"/>
</dbReference>
<feature type="transmembrane region" description="Helical" evidence="6">
    <location>
        <begin position="66"/>
        <end position="86"/>
    </location>
</feature>
<evidence type="ECO:0000256" key="5">
    <source>
        <dbReference type="ARBA" id="ARBA00023136"/>
    </source>
</evidence>
<dbReference type="EMBL" id="JAACXV010000335">
    <property type="protein sequence ID" value="KAF7279868.1"/>
    <property type="molecule type" value="Genomic_DNA"/>
</dbReference>
<dbReference type="Gene3D" id="1.20.1250.20">
    <property type="entry name" value="MFS general substrate transporter like domains"/>
    <property type="match status" value="1"/>
</dbReference>
<comment type="subcellular location">
    <subcellularLocation>
        <location evidence="1">Membrane</location>
        <topology evidence="1">Multi-pass membrane protein</topology>
    </subcellularLocation>
</comment>
<evidence type="ECO:0000256" key="1">
    <source>
        <dbReference type="ARBA" id="ARBA00004141"/>
    </source>
</evidence>
<accession>A0A834MDK1</accession>
<sequence length="275" mass="30498">MCEKIPSTELADFDNAVRSTGYGSFHYEILAVSALSIISMGFQNGLSSYVFPAAQCDLNLTSYELGILNMAFMIGGIASCFLWGALADNFGRKKILILSHLLDATVTLTCSMLPSLLTMLICRFLNGFIIGAPGSIIFTFIAEFQPPKYRAPAVCCCGIFFTLSWLLLPLTAYVILPLEGIDINIAGIIILVPWRLFLIVLTIPEFLVAIWLFRMPETPKFHFARGDHKTCLEILSKMYSINTGNSPDDFPVKQLVEEVRVMEHQHGVDCNGIHC</sequence>
<dbReference type="InterPro" id="IPR020846">
    <property type="entry name" value="MFS_dom"/>
</dbReference>
<comment type="caution">
    <text evidence="8">The sequence shown here is derived from an EMBL/GenBank/DDBJ whole genome shotgun (WGS) entry which is preliminary data.</text>
</comment>
<dbReference type="InterPro" id="IPR005829">
    <property type="entry name" value="Sugar_transporter_CS"/>
</dbReference>
<feature type="domain" description="Major facilitator superfamily (MFS) profile" evidence="7">
    <location>
        <begin position="29"/>
        <end position="275"/>
    </location>
</feature>
<organism evidence="8 9">
    <name type="scientific">Rhynchophorus ferrugineus</name>
    <name type="common">Red palm weevil</name>
    <name type="synonym">Curculio ferrugineus</name>
    <dbReference type="NCBI Taxonomy" id="354439"/>
    <lineage>
        <taxon>Eukaryota</taxon>
        <taxon>Metazoa</taxon>
        <taxon>Ecdysozoa</taxon>
        <taxon>Arthropoda</taxon>
        <taxon>Hexapoda</taxon>
        <taxon>Insecta</taxon>
        <taxon>Pterygota</taxon>
        <taxon>Neoptera</taxon>
        <taxon>Endopterygota</taxon>
        <taxon>Coleoptera</taxon>
        <taxon>Polyphaga</taxon>
        <taxon>Cucujiformia</taxon>
        <taxon>Curculionidae</taxon>
        <taxon>Dryophthorinae</taxon>
        <taxon>Rhynchophorus</taxon>
    </lineage>
</organism>
<dbReference type="InterPro" id="IPR036259">
    <property type="entry name" value="MFS_trans_sf"/>
</dbReference>
<evidence type="ECO:0000313" key="8">
    <source>
        <dbReference type="EMBL" id="KAF7279868.1"/>
    </source>
</evidence>
<dbReference type="PANTHER" id="PTHR23511:SF38">
    <property type="entry name" value="SYNAPTIC VESICLE 2-RELATED PROTEIN-LIKE PROTEIN"/>
    <property type="match status" value="1"/>
</dbReference>
<feature type="transmembrane region" description="Helical" evidence="6">
    <location>
        <begin position="123"/>
        <end position="141"/>
    </location>
</feature>
<dbReference type="PROSITE" id="PS50850">
    <property type="entry name" value="MFS"/>
    <property type="match status" value="1"/>
</dbReference>
<name>A0A834MDK1_RHYFE</name>
<dbReference type="AlphaFoldDB" id="A0A834MDK1"/>
<protein>
    <recommendedName>
        <fullName evidence="7">Major facilitator superfamily (MFS) profile domain-containing protein</fullName>
    </recommendedName>
</protein>
<keyword evidence="4 6" id="KW-1133">Transmembrane helix</keyword>
<keyword evidence="2" id="KW-0813">Transport</keyword>
<dbReference type="SUPFAM" id="SSF103473">
    <property type="entry name" value="MFS general substrate transporter"/>
    <property type="match status" value="1"/>
</dbReference>
<dbReference type="GO" id="GO:0016020">
    <property type="term" value="C:membrane"/>
    <property type="evidence" value="ECO:0007669"/>
    <property type="project" value="UniProtKB-SubCell"/>
</dbReference>
<dbReference type="Pfam" id="PF07690">
    <property type="entry name" value="MFS_1"/>
    <property type="match status" value="1"/>
</dbReference>
<dbReference type="GO" id="GO:0022857">
    <property type="term" value="F:transmembrane transporter activity"/>
    <property type="evidence" value="ECO:0007669"/>
    <property type="project" value="InterPro"/>
</dbReference>
<dbReference type="PANTHER" id="PTHR23511">
    <property type="entry name" value="SYNAPTIC VESICLE GLYCOPROTEIN 2"/>
    <property type="match status" value="1"/>
</dbReference>
<evidence type="ECO:0000256" key="4">
    <source>
        <dbReference type="ARBA" id="ARBA00022989"/>
    </source>
</evidence>
<reference evidence="8" key="1">
    <citation type="submission" date="2020-08" db="EMBL/GenBank/DDBJ databases">
        <title>Genome sequencing and assembly of the red palm weevil Rhynchophorus ferrugineus.</title>
        <authorList>
            <person name="Dias G.B."/>
            <person name="Bergman C.M."/>
            <person name="Manee M."/>
        </authorList>
    </citation>
    <scope>NUCLEOTIDE SEQUENCE</scope>
    <source>
        <strain evidence="8">AA-2017</strain>
        <tissue evidence="8">Whole larva</tissue>
    </source>
</reference>
<evidence type="ECO:0000256" key="6">
    <source>
        <dbReference type="SAM" id="Phobius"/>
    </source>
</evidence>